<keyword evidence="11" id="KW-1185">Reference proteome</keyword>
<evidence type="ECO:0000256" key="1">
    <source>
        <dbReference type="ARBA" id="ARBA00006471"/>
    </source>
</evidence>
<keyword evidence="2 8" id="KW-0699">rRNA-binding</keyword>
<dbReference type="AlphaFoldDB" id="A0A518CR74"/>
<dbReference type="PROSITE" id="PS00053">
    <property type="entry name" value="RIBOSOMAL_S8"/>
    <property type="match status" value="1"/>
</dbReference>
<keyword evidence="3 8" id="KW-0694">RNA-binding</keyword>
<accession>A0A518CR74</accession>
<dbReference type="InterPro" id="IPR000630">
    <property type="entry name" value="Ribosomal_uS8"/>
</dbReference>
<evidence type="ECO:0000256" key="5">
    <source>
        <dbReference type="ARBA" id="ARBA00023274"/>
    </source>
</evidence>
<evidence type="ECO:0000256" key="3">
    <source>
        <dbReference type="ARBA" id="ARBA00022884"/>
    </source>
</evidence>
<keyword evidence="4 8" id="KW-0689">Ribosomal protein</keyword>
<dbReference type="FunFam" id="3.30.1490.10:FF:000001">
    <property type="entry name" value="30S ribosomal protein S8"/>
    <property type="match status" value="1"/>
</dbReference>
<dbReference type="SUPFAM" id="SSF56047">
    <property type="entry name" value="Ribosomal protein S8"/>
    <property type="match status" value="1"/>
</dbReference>
<reference evidence="10 11" key="1">
    <citation type="submission" date="2019-02" db="EMBL/GenBank/DDBJ databases">
        <title>Deep-cultivation of Planctomycetes and their phenomic and genomic characterization uncovers novel biology.</title>
        <authorList>
            <person name="Wiegand S."/>
            <person name="Jogler M."/>
            <person name="Boedeker C."/>
            <person name="Pinto D."/>
            <person name="Vollmers J."/>
            <person name="Rivas-Marin E."/>
            <person name="Kohn T."/>
            <person name="Peeters S.H."/>
            <person name="Heuer A."/>
            <person name="Rast P."/>
            <person name="Oberbeckmann S."/>
            <person name="Bunk B."/>
            <person name="Jeske O."/>
            <person name="Meyerdierks A."/>
            <person name="Storesund J.E."/>
            <person name="Kallscheuer N."/>
            <person name="Luecker S."/>
            <person name="Lage O.M."/>
            <person name="Pohl T."/>
            <person name="Merkel B.J."/>
            <person name="Hornburger P."/>
            <person name="Mueller R.-W."/>
            <person name="Bruemmer F."/>
            <person name="Labrenz M."/>
            <person name="Spormann A.M."/>
            <person name="Op den Camp H."/>
            <person name="Overmann J."/>
            <person name="Amann R."/>
            <person name="Jetten M.S.M."/>
            <person name="Mascher T."/>
            <person name="Medema M.H."/>
            <person name="Devos D.P."/>
            <person name="Kaster A.-K."/>
            <person name="Ovreas L."/>
            <person name="Rohde M."/>
            <person name="Galperin M.Y."/>
            <person name="Jogler C."/>
        </authorList>
    </citation>
    <scope>NUCLEOTIDE SEQUENCE [LARGE SCALE GENOMIC DNA]</scope>
    <source>
        <strain evidence="10 11">Pla110</strain>
    </source>
</reference>
<dbReference type="GO" id="GO:1990904">
    <property type="term" value="C:ribonucleoprotein complex"/>
    <property type="evidence" value="ECO:0007669"/>
    <property type="project" value="UniProtKB-KW"/>
</dbReference>
<dbReference type="GO" id="GO:0006412">
    <property type="term" value="P:translation"/>
    <property type="evidence" value="ECO:0007669"/>
    <property type="project" value="UniProtKB-UniRule"/>
</dbReference>
<comment type="subunit">
    <text evidence="7 8">Part of the 30S ribosomal subunit. Contacts proteins S5 and S12.</text>
</comment>
<dbReference type="Proteomes" id="UP000317178">
    <property type="component" value="Chromosome"/>
</dbReference>
<dbReference type="InterPro" id="IPR047863">
    <property type="entry name" value="Ribosomal_uS8_CS"/>
</dbReference>
<dbReference type="KEGG" id="plon:Pla110_34810"/>
<dbReference type="Gene3D" id="3.30.1370.30">
    <property type="match status" value="1"/>
</dbReference>
<evidence type="ECO:0000256" key="7">
    <source>
        <dbReference type="ARBA" id="ARBA00046740"/>
    </source>
</evidence>
<dbReference type="OrthoDB" id="9802617at2"/>
<dbReference type="NCBIfam" id="NF001109">
    <property type="entry name" value="PRK00136.1"/>
    <property type="match status" value="1"/>
</dbReference>
<dbReference type="Pfam" id="PF00410">
    <property type="entry name" value="Ribosomal_S8"/>
    <property type="match status" value="1"/>
</dbReference>
<organism evidence="10 11">
    <name type="scientific">Polystyrenella longa</name>
    <dbReference type="NCBI Taxonomy" id="2528007"/>
    <lineage>
        <taxon>Bacteria</taxon>
        <taxon>Pseudomonadati</taxon>
        <taxon>Planctomycetota</taxon>
        <taxon>Planctomycetia</taxon>
        <taxon>Planctomycetales</taxon>
        <taxon>Planctomycetaceae</taxon>
        <taxon>Polystyrenella</taxon>
    </lineage>
</organism>
<dbReference type="HAMAP" id="MF_01302_B">
    <property type="entry name" value="Ribosomal_uS8_B"/>
    <property type="match status" value="1"/>
</dbReference>
<evidence type="ECO:0000256" key="8">
    <source>
        <dbReference type="HAMAP-Rule" id="MF_01302"/>
    </source>
</evidence>
<dbReference type="GO" id="GO:0019843">
    <property type="term" value="F:rRNA binding"/>
    <property type="evidence" value="ECO:0007669"/>
    <property type="project" value="UniProtKB-UniRule"/>
</dbReference>
<dbReference type="PANTHER" id="PTHR11758">
    <property type="entry name" value="40S RIBOSOMAL PROTEIN S15A"/>
    <property type="match status" value="1"/>
</dbReference>
<name>A0A518CR74_9PLAN</name>
<evidence type="ECO:0000256" key="4">
    <source>
        <dbReference type="ARBA" id="ARBA00022980"/>
    </source>
</evidence>
<dbReference type="GO" id="GO:0003735">
    <property type="term" value="F:structural constituent of ribosome"/>
    <property type="evidence" value="ECO:0007669"/>
    <property type="project" value="InterPro"/>
</dbReference>
<evidence type="ECO:0000313" key="11">
    <source>
        <dbReference type="Proteomes" id="UP000317178"/>
    </source>
</evidence>
<dbReference type="GO" id="GO:0005737">
    <property type="term" value="C:cytoplasm"/>
    <property type="evidence" value="ECO:0007669"/>
    <property type="project" value="UniProtKB-ARBA"/>
</dbReference>
<sequence>MMTDPIADMLTRIRNAIQIERPFVDVPYSNVKKGIAETLEREGYIWDFHVVEIEDAPQNILRVNLKYGPNGERVIQHIKRLSKPGGRVYCKIEDLVDVLDGLGINILSTSKGILSNREARKEHVGGELICEVW</sequence>
<comment type="function">
    <text evidence="8">One of the primary rRNA binding proteins, it binds directly to 16S rRNA central domain where it helps coordinate assembly of the platform of the 30S subunit.</text>
</comment>
<dbReference type="RefSeq" id="WP_144997328.1">
    <property type="nucleotide sequence ID" value="NZ_CP036281.1"/>
</dbReference>
<dbReference type="EMBL" id="CP036281">
    <property type="protein sequence ID" value="QDU81736.1"/>
    <property type="molecule type" value="Genomic_DNA"/>
</dbReference>
<comment type="similarity">
    <text evidence="1 8 9">Belongs to the universal ribosomal protein uS8 family.</text>
</comment>
<dbReference type="Gene3D" id="3.30.1490.10">
    <property type="match status" value="1"/>
</dbReference>
<protein>
    <recommendedName>
        <fullName evidence="6 8">Small ribosomal subunit protein uS8</fullName>
    </recommendedName>
</protein>
<proteinExistence type="inferred from homology"/>
<dbReference type="InterPro" id="IPR035987">
    <property type="entry name" value="Ribosomal_uS8_sf"/>
</dbReference>
<evidence type="ECO:0000313" key="10">
    <source>
        <dbReference type="EMBL" id="QDU81736.1"/>
    </source>
</evidence>
<evidence type="ECO:0000256" key="2">
    <source>
        <dbReference type="ARBA" id="ARBA00022730"/>
    </source>
</evidence>
<evidence type="ECO:0000256" key="6">
    <source>
        <dbReference type="ARBA" id="ARBA00035258"/>
    </source>
</evidence>
<keyword evidence="5 8" id="KW-0687">Ribonucleoprotein</keyword>
<evidence type="ECO:0000256" key="9">
    <source>
        <dbReference type="RuleBase" id="RU003660"/>
    </source>
</evidence>
<dbReference type="FunFam" id="3.30.1370.30:FF:000002">
    <property type="entry name" value="30S ribosomal protein S8"/>
    <property type="match status" value="1"/>
</dbReference>
<dbReference type="GO" id="GO:0005840">
    <property type="term" value="C:ribosome"/>
    <property type="evidence" value="ECO:0007669"/>
    <property type="project" value="UniProtKB-KW"/>
</dbReference>
<gene>
    <name evidence="8 10" type="primary">rpsH</name>
    <name evidence="10" type="ORF">Pla110_34810</name>
</gene>